<dbReference type="Pfam" id="PF00271">
    <property type="entry name" value="Helicase_C"/>
    <property type="match status" value="1"/>
</dbReference>
<dbReference type="GO" id="GO:0003723">
    <property type="term" value="F:RNA binding"/>
    <property type="evidence" value="ECO:0007669"/>
    <property type="project" value="UniProtKB-UniRule"/>
</dbReference>
<keyword evidence="2 5" id="KW-0378">Hydrolase</keyword>
<evidence type="ECO:0000313" key="9">
    <source>
        <dbReference type="EMBL" id="UKJ88874.2"/>
    </source>
</evidence>
<feature type="region of interest" description="Disordered" evidence="6">
    <location>
        <begin position="397"/>
        <end position="509"/>
    </location>
</feature>
<dbReference type="OrthoDB" id="1191041at2759"/>
<evidence type="ECO:0000256" key="1">
    <source>
        <dbReference type="ARBA" id="ARBA00022741"/>
    </source>
</evidence>
<dbReference type="PANTHER" id="PTHR24031">
    <property type="entry name" value="RNA HELICASE"/>
    <property type="match status" value="1"/>
</dbReference>
<dbReference type="EC" id="3.6.4.13" evidence="5"/>
<dbReference type="SMART" id="SM00490">
    <property type="entry name" value="HELICc"/>
    <property type="match status" value="1"/>
</dbReference>
<dbReference type="GO" id="GO:0005524">
    <property type="term" value="F:ATP binding"/>
    <property type="evidence" value="ECO:0007669"/>
    <property type="project" value="UniProtKB-UniRule"/>
</dbReference>
<feature type="compositionally biased region" description="Basic and acidic residues" evidence="6">
    <location>
        <begin position="494"/>
        <end position="509"/>
    </location>
</feature>
<dbReference type="InterPro" id="IPR001650">
    <property type="entry name" value="Helicase_C-like"/>
</dbReference>
<dbReference type="CDD" id="cd18787">
    <property type="entry name" value="SF2_C_DEAD"/>
    <property type="match status" value="1"/>
</dbReference>
<feature type="compositionally biased region" description="Basic residues" evidence="6">
    <location>
        <begin position="640"/>
        <end position="665"/>
    </location>
</feature>
<evidence type="ECO:0000259" key="7">
    <source>
        <dbReference type="PROSITE" id="PS51192"/>
    </source>
</evidence>
<feature type="compositionally biased region" description="Acidic residues" evidence="6">
    <location>
        <begin position="480"/>
        <end position="493"/>
    </location>
</feature>
<evidence type="ECO:0000256" key="6">
    <source>
        <dbReference type="SAM" id="MobiDB-lite"/>
    </source>
</evidence>
<feature type="compositionally biased region" description="Acidic residues" evidence="6">
    <location>
        <begin position="424"/>
        <end position="474"/>
    </location>
</feature>
<dbReference type="EMBL" id="CP056066">
    <property type="protein sequence ID" value="UKJ88874.2"/>
    <property type="molecule type" value="Genomic_DNA"/>
</dbReference>
<feature type="region of interest" description="Disordered" evidence="6">
    <location>
        <begin position="621"/>
        <end position="665"/>
    </location>
</feature>
<feature type="domain" description="Helicase ATP-binding" evidence="7">
    <location>
        <begin position="62"/>
        <end position="230"/>
    </location>
</feature>
<dbReference type="Proteomes" id="UP000244803">
    <property type="component" value="Chromosome 3"/>
</dbReference>
<sequence length="665" mass="75748">MATPNSSDEQPSNLNTWSSEGSEFELASEDILSFGRSNLNSALLENVLLRFKRFTPVQRKAIPVILSGRDALIKSQTGSGKTLAALIPLLNLLLENGRSLSASDMKLLIVVPSNDLIHQINSSLKILLKKCSNTLTFGAVMDSKDALANVVVTKPSVAVEIVRSQDLEYLVVDEADLLFEFGYKNDMLKLIDLLRSNSKFKKFQAVLLSATLDYEIKNIANLLLYKPVYVDVPFTQKLGTVNEYYILVEEKNKLVTLYVLLKMESIPYGSIIFVNSNKKGYHLYCFLRKLSLDINIVSKLLSPKLRHTILQNFNQGLIGCLIVIDDENDQDMNLSRGVDFVNLKCVINFDEPKSLGIYKHRIGRTGRNYQEGSSLTFFTKSDDCLLIKLTNGADEISGEDLKLNGKSDPAFKDGVHEHEQPHEGDDEGDEEDSEEEIDGDDDVPDSDDEVPDSDDEVPDSDEDDKDDGDEDVGDGSDNFDSQEYESEDDEEEREKEAVEQVEDQERREDDRGLKRLILDESVFESFKYRVNDILKTITPKLVETAQMQSVRHSAIEQEEFLKKVNENDVLLLKSVLKNDNQLLKPEKKHLTYIPKYLVDENLKNVVEDIRYQIHPSDNAAEESRLRKLKSKMARSEAIKRGRHPKRQRKRKFFKKKLPHFKKRKK</sequence>
<evidence type="ECO:0000256" key="3">
    <source>
        <dbReference type="ARBA" id="ARBA00022840"/>
    </source>
</evidence>
<feature type="compositionally biased region" description="Basic and acidic residues" evidence="6">
    <location>
        <begin position="399"/>
        <end position="423"/>
    </location>
</feature>
<protein>
    <recommendedName>
        <fullName evidence="5">ATP-dependent RNA helicase</fullName>
        <ecNumber evidence="5">3.6.4.13</ecNumber>
    </recommendedName>
</protein>
<accession>A0A976M5H9</accession>
<dbReference type="InterPro" id="IPR014001">
    <property type="entry name" value="Helicase_ATP-bd"/>
</dbReference>
<comment type="domain">
    <text evidence="5">The Q motif is unique to and characteristic of the DEAD box family of RNA helicases and controls ATP binding and hydrolysis.</text>
</comment>
<dbReference type="PROSITE" id="PS51194">
    <property type="entry name" value="HELICASE_CTER"/>
    <property type="match status" value="1"/>
</dbReference>
<dbReference type="GO" id="GO:0016787">
    <property type="term" value="F:hydrolase activity"/>
    <property type="evidence" value="ECO:0007669"/>
    <property type="project" value="UniProtKB-KW"/>
</dbReference>
<keyword evidence="4 5" id="KW-0694">RNA-binding</keyword>
<dbReference type="Pfam" id="PF00270">
    <property type="entry name" value="DEAD"/>
    <property type="match status" value="1"/>
</dbReference>
<name>A0A976M5H9_THEOR</name>
<dbReference type="GO" id="GO:0003724">
    <property type="term" value="F:RNA helicase activity"/>
    <property type="evidence" value="ECO:0007669"/>
    <property type="project" value="UniProtKB-EC"/>
</dbReference>
<dbReference type="InterPro" id="IPR027417">
    <property type="entry name" value="P-loop_NTPase"/>
</dbReference>
<evidence type="ECO:0000313" key="10">
    <source>
        <dbReference type="Proteomes" id="UP000244803"/>
    </source>
</evidence>
<comment type="similarity">
    <text evidence="5">Belongs to the DEAD box helicase family.</text>
</comment>
<dbReference type="AlphaFoldDB" id="A0A976M5H9"/>
<dbReference type="Gene3D" id="3.40.50.300">
    <property type="entry name" value="P-loop containing nucleotide triphosphate hydrolases"/>
    <property type="match status" value="2"/>
</dbReference>
<proteinExistence type="inferred from homology"/>
<evidence type="ECO:0000256" key="2">
    <source>
        <dbReference type="ARBA" id="ARBA00022801"/>
    </source>
</evidence>
<keyword evidence="5 9" id="KW-0347">Helicase</keyword>
<comment type="catalytic activity">
    <reaction evidence="5">
        <text>ATP + H2O = ADP + phosphate + H(+)</text>
        <dbReference type="Rhea" id="RHEA:13065"/>
        <dbReference type="ChEBI" id="CHEBI:15377"/>
        <dbReference type="ChEBI" id="CHEBI:15378"/>
        <dbReference type="ChEBI" id="CHEBI:30616"/>
        <dbReference type="ChEBI" id="CHEBI:43474"/>
        <dbReference type="ChEBI" id="CHEBI:456216"/>
        <dbReference type="EC" id="3.6.4.13"/>
    </reaction>
</comment>
<keyword evidence="1 5" id="KW-0547">Nucleotide-binding</keyword>
<dbReference type="PROSITE" id="PS51192">
    <property type="entry name" value="HELICASE_ATP_BIND_1"/>
    <property type="match status" value="1"/>
</dbReference>
<evidence type="ECO:0000256" key="5">
    <source>
        <dbReference type="RuleBase" id="RU365068"/>
    </source>
</evidence>
<dbReference type="SMART" id="SM00487">
    <property type="entry name" value="DEXDc"/>
    <property type="match status" value="1"/>
</dbReference>
<evidence type="ECO:0000256" key="4">
    <source>
        <dbReference type="ARBA" id="ARBA00022884"/>
    </source>
</evidence>
<gene>
    <name evidence="9" type="ORF">MACJ_002120</name>
</gene>
<dbReference type="SUPFAM" id="SSF52540">
    <property type="entry name" value="P-loop containing nucleoside triphosphate hydrolases"/>
    <property type="match status" value="1"/>
</dbReference>
<dbReference type="InterPro" id="IPR011545">
    <property type="entry name" value="DEAD/DEAH_box_helicase_dom"/>
</dbReference>
<reference evidence="9" key="1">
    <citation type="submission" date="2022-07" db="EMBL/GenBank/DDBJ databases">
        <title>Evaluation of T. orientalis genome assembly methods using nanopore sequencing and analysis of variation between genomes.</title>
        <authorList>
            <person name="Yam J."/>
            <person name="Micallef M.L."/>
            <person name="Liu M."/>
            <person name="Djordjevic S.P."/>
            <person name="Bogema D.R."/>
            <person name="Jenkins C."/>
        </authorList>
    </citation>
    <scope>NUCLEOTIDE SEQUENCE</scope>
    <source>
        <strain evidence="9">Fish Creek</strain>
    </source>
</reference>
<keyword evidence="3 5" id="KW-0067">ATP-binding</keyword>
<feature type="domain" description="Helicase C-terminal" evidence="8">
    <location>
        <begin position="240"/>
        <end position="419"/>
    </location>
</feature>
<evidence type="ECO:0000259" key="8">
    <source>
        <dbReference type="PROSITE" id="PS51194"/>
    </source>
</evidence>
<organism evidence="9 10">
    <name type="scientific">Theileria orientalis</name>
    <dbReference type="NCBI Taxonomy" id="68886"/>
    <lineage>
        <taxon>Eukaryota</taxon>
        <taxon>Sar</taxon>
        <taxon>Alveolata</taxon>
        <taxon>Apicomplexa</taxon>
        <taxon>Aconoidasida</taxon>
        <taxon>Piroplasmida</taxon>
        <taxon>Theileriidae</taxon>
        <taxon>Theileria</taxon>
    </lineage>
</organism>
<comment type="function">
    <text evidence="5">RNA helicase.</text>
</comment>